<dbReference type="EMBL" id="LAZR01000271">
    <property type="protein sequence ID" value="KKN77974.1"/>
    <property type="molecule type" value="Genomic_DNA"/>
</dbReference>
<organism evidence="1">
    <name type="scientific">marine sediment metagenome</name>
    <dbReference type="NCBI Taxonomy" id="412755"/>
    <lineage>
        <taxon>unclassified sequences</taxon>
        <taxon>metagenomes</taxon>
        <taxon>ecological metagenomes</taxon>
    </lineage>
</organism>
<dbReference type="AlphaFoldDB" id="A0A0F9TFC7"/>
<sequence>MATVGSLGVAFAARIQALLDSVIVTTSEGDAHREVIVKGSPNTAAALQEVDATPAAARVVVYDAAGVIISDSTANAAKGLLVDAAGVPITNTTANALKGLLVDAAGVALTDSTANAAKVKIVTPDGGEVTNDTVNAIRTILADPTTPGNEATVVAGQDLFSLHVTDLPPTANVFFGFGEHSFSGAVNNNDVWGGPTPQQPEPVVAGYALFVESDSVEDDTDKGGAVPGTGAHTVAVHYLDTAGAEQEVEISMNGTAPVDTGVTDCMFVQQHHVTGFGAGGGIVSDGNIDCTNTSGGTVVSRITAAGNQSMSTMKQVPAGKTLIVKSFHCCSTATTTKIVNLRIRSSAHNGVLNAGVYQFHDAVRLKDFCSGPIPLQFICPSLATIKVSGWTTGTIDVTARWQGWLQNN</sequence>
<accession>A0A0F9TFC7</accession>
<gene>
    <name evidence="1" type="ORF">LCGC14_0355390</name>
</gene>
<protein>
    <submittedName>
        <fullName evidence="1">Uncharacterized protein</fullName>
    </submittedName>
</protein>
<comment type="caution">
    <text evidence="1">The sequence shown here is derived from an EMBL/GenBank/DDBJ whole genome shotgun (WGS) entry which is preliminary data.</text>
</comment>
<reference evidence="1" key="1">
    <citation type="journal article" date="2015" name="Nature">
        <title>Complex archaea that bridge the gap between prokaryotes and eukaryotes.</title>
        <authorList>
            <person name="Spang A."/>
            <person name="Saw J.H."/>
            <person name="Jorgensen S.L."/>
            <person name="Zaremba-Niedzwiedzka K."/>
            <person name="Martijn J."/>
            <person name="Lind A.E."/>
            <person name="van Eijk R."/>
            <person name="Schleper C."/>
            <person name="Guy L."/>
            <person name="Ettema T.J."/>
        </authorList>
    </citation>
    <scope>NUCLEOTIDE SEQUENCE</scope>
</reference>
<evidence type="ECO:0000313" key="1">
    <source>
        <dbReference type="EMBL" id="KKN77974.1"/>
    </source>
</evidence>
<proteinExistence type="predicted"/>
<name>A0A0F9TFC7_9ZZZZ</name>